<dbReference type="Proteomes" id="UP000184080">
    <property type="component" value="Unassembled WGS sequence"/>
</dbReference>
<organism evidence="5 6">
    <name type="scientific">Clostridium amylolyticum</name>
    <dbReference type="NCBI Taxonomy" id="1121298"/>
    <lineage>
        <taxon>Bacteria</taxon>
        <taxon>Bacillati</taxon>
        <taxon>Bacillota</taxon>
        <taxon>Clostridia</taxon>
        <taxon>Eubacteriales</taxon>
        <taxon>Clostridiaceae</taxon>
        <taxon>Clostridium</taxon>
    </lineage>
</organism>
<proteinExistence type="predicted"/>
<dbReference type="PROSITE" id="PS00211">
    <property type="entry name" value="ABC_TRANSPORTER_1"/>
    <property type="match status" value="1"/>
</dbReference>
<dbReference type="GO" id="GO:0005524">
    <property type="term" value="F:ATP binding"/>
    <property type="evidence" value="ECO:0007669"/>
    <property type="project" value="UniProtKB-KW"/>
</dbReference>
<dbReference type="EMBL" id="FQZO01000006">
    <property type="protein sequence ID" value="SHJ65733.1"/>
    <property type="molecule type" value="Genomic_DNA"/>
</dbReference>
<evidence type="ECO:0000256" key="1">
    <source>
        <dbReference type="ARBA" id="ARBA00022448"/>
    </source>
</evidence>
<keyword evidence="3 5" id="KW-0067">ATP-binding</keyword>
<dbReference type="PROSITE" id="PS50893">
    <property type="entry name" value="ABC_TRANSPORTER_2"/>
    <property type="match status" value="1"/>
</dbReference>
<gene>
    <name evidence="5" type="ORF">SAMN05444401_3594</name>
</gene>
<dbReference type="OrthoDB" id="9801958at2"/>
<dbReference type="Pfam" id="PF00005">
    <property type="entry name" value="ABC_tran"/>
    <property type="match status" value="1"/>
</dbReference>
<accession>A0A1M6L3J2</accession>
<dbReference type="SUPFAM" id="SSF52540">
    <property type="entry name" value="P-loop containing nucleoside triphosphate hydrolases"/>
    <property type="match status" value="1"/>
</dbReference>
<dbReference type="STRING" id="1121298.SAMN05444401_3594"/>
<dbReference type="RefSeq" id="WP_073009904.1">
    <property type="nucleotide sequence ID" value="NZ_FQZO01000006.1"/>
</dbReference>
<dbReference type="InterPro" id="IPR017871">
    <property type="entry name" value="ABC_transporter-like_CS"/>
</dbReference>
<dbReference type="InterPro" id="IPR003439">
    <property type="entry name" value="ABC_transporter-like_ATP-bd"/>
</dbReference>
<keyword evidence="6" id="KW-1185">Reference proteome</keyword>
<evidence type="ECO:0000313" key="5">
    <source>
        <dbReference type="EMBL" id="SHJ65733.1"/>
    </source>
</evidence>
<dbReference type="GO" id="GO:0016887">
    <property type="term" value="F:ATP hydrolysis activity"/>
    <property type="evidence" value="ECO:0007669"/>
    <property type="project" value="InterPro"/>
</dbReference>
<name>A0A1M6L3J2_9CLOT</name>
<evidence type="ECO:0000256" key="2">
    <source>
        <dbReference type="ARBA" id="ARBA00022741"/>
    </source>
</evidence>
<dbReference type="InterPro" id="IPR027417">
    <property type="entry name" value="P-loop_NTPase"/>
</dbReference>
<protein>
    <submittedName>
        <fullName evidence="5">NitT/TauT family transport system ATP-binding protein</fullName>
    </submittedName>
</protein>
<dbReference type="InterPro" id="IPR003593">
    <property type="entry name" value="AAA+_ATPase"/>
</dbReference>
<keyword evidence="1" id="KW-0813">Transport</keyword>
<dbReference type="InterPro" id="IPR050166">
    <property type="entry name" value="ABC_transporter_ATP-bind"/>
</dbReference>
<evidence type="ECO:0000313" key="6">
    <source>
        <dbReference type="Proteomes" id="UP000184080"/>
    </source>
</evidence>
<sequence length="254" mass="28833">MNLVEVKKVYINYHTPQGETEVLKDISLTIEEGDFISIIGPSGCGKSTLLNIISGVIKPSQGKVFLEGNEISGIDTRIGYMFQRDQLFPWLNLWDNVSIALKIQGKFHKDAKDYLNSLLESYGLASFKNYYPHELSGGMRQRAALIRTLALSPHILLLDEPFAALDYQTRLKVCDEIYQIIKSAGKTAIMVTHDIAEAISTSSKVIVLSKRPSHIKKEVLLEFGDEYDTPLKRREAPEFRNYFNAIWKELDFND</sequence>
<dbReference type="PANTHER" id="PTHR42788">
    <property type="entry name" value="TAURINE IMPORT ATP-BINDING PROTEIN-RELATED"/>
    <property type="match status" value="1"/>
</dbReference>
<evidence type="ECO:0000259" key="4">
    <source>
        <dbReference type="PROSITE" id="PS50893"/>
    </source>
</evidence>
<evidence type="ECO:0000256" key="3">
    <source>
        <dbReference type="ARBA" id="ARBA00022840"/>
    </source>
</evidence>
<dbReference type="CDD" id="cd03293">
    <property type="entry name" value="ABC_NrtD_SsuB_transporters"/>
    <property type="match status" value="1"/>
</dbReference>
<feature type="domain" description="ABC transporter" evidence="4">
    <location>
        <begin position="1"/>
        <end position="235"/>
    </location>
</feature>
<reference evidence="5 6" key="1">
    <citation type="submission" date="2016-11" db="EMBL/GenBank/DDBJ databases">
        <authorList>
            <person name="Jaros S."/>
            <person name="Januszkiewicz K."/>
            <person name="Wedrychowicz H."/>
        </authorList>
    </citation>
    <scope>NUCLEOTIDE SEQUENCE [LARGE SCALE GENOMIC DNA]</scope>
    <source>
        <strain evidence="5 6">DSM 21864</strain>
    </source>
</reference>
<keyword evidence="2" id="KW-0547">Nucleotide-binding</keyword>
<dbReference type="PANTHER" id="PTHR42788:SF21">
    <property type="entry name" value="ABC TRANSPORTER ATP-BINDING PROTEIN"/>
    <property type="match status" value="1"/>
</dbReference>
<dbReference type="Gene3D" id="3.40.50.300">
    <property type="entry name" value="P-loop containing nucleotide triphosphate hydrolases"/>
    <property type="match status" value="1"/>
</dbReference>
<dbReference type="SMART" id="SM00382">
    <property type="entry name" value="AAA"/>
    <property type="match status" value="1"/>
</dbReference>
<dbReference type="AlphaFoldDB" id="A0A1M6L3J2"/>